<evidence type="ECO:0000313" key="3">
    <source>
        <dbReference type="Proteomes" id="UP001177023"/>
    </source>
</evidence>
<name>A0AA36D9H7_9BILA</name>
<keyword evidence="3" id="KW-1185">Reference proteome</keyword>
<feature type="non-terminal residue" evidence="2">
    <location>
        <position position="259"/>
    </location>
</feature>
<organism evidence="2 3">
    <name type="scientific">Mesorhabditis spiculigera</name>
    <dbReference type="NCBI Taxonomy" id="96644"/>
    <lineage>
        <taxon>Eukaryota</taxon>
        <taxon>Metazoa</taxon>
        <taxon>Ecdysozoa</taxon>
        <taxon>Nematoda</taxon>
        <taxon>Chromadorea</taxon>
        <taxon>Rhabditida</taxon>
        <taxon>Rhabditina</taxon>
        <taxon>Rhabditomorpha</taxon>
        <taxon>Rhabditoidea</taxon>
        <taxon>Rhabditidae</taxon>
        <taxon>Mesorhabditinae</taxon>
        <taxon>Mesorhabditis</taxon>
    </lineage>
</organism>
<proteinExistence type="predicted"/>
<feature type="region of interest" description="Disordered" evidence="1">
    <location>
        <begin position="188"/>
        <end position="213"/>
    </location>
</feature>
<dbReference type="AlphaFoldDB" id="A0AA36D9H7"/>
<protein>
    <submittedName>
        <fullName evidence="2">Uncharacterized protein</fullName>
    </submittedName>
</protein>
<feature type="compositionally biased region" description="Low complexity" evidence="1">
    <location>
        <begin position="97"/>
        <end position="107"/>
    </location>
</feature>
<evidence type="ECO:0000256" key="1">
    <source>
        <dbReference type="SAM" id="MobiDB-lite"/>
    </source>
</evidence>
<sequence length="259" mass="29322">MSGDIDEDDLFLLSPEMRAKCKEITNADPQRWNSPPKKKRSSLISMTSIDEAEEVDHHHDVDDDAEVQQHLDMEESPDENLELSFEELEAKLEAESLELSPQPSESLTPRMEMSQSSQQEADGEEPIRFRNAPKPVESEVEHPEEDEEPLPAPIPEPKTDMLLQQIFDDNDMNDVLFEALELELEREMETDEKAEAVEETSEVPLHASEEHDAKEAQLKLSTLSEETISSGSQSFHNDAFGLSNTGGYAMLLRTKQPEF</sequence>
<dbReference type="Proteomes" id="UP001177023">
    <property type="component" value="Unassembled WGS sequence"/>
</dbReference>
<evidence type="ECO:0000313" key="2">
    <source>
        <dbReference type="EMBL" id="CAJ0582234.1"/>
    </source>
</evidence>
<accession>A0AA36D9H7</accession>
<feature type="compositionally biased region" description="Acidic residues" evidence="1">
    <location>
        <begin position="74"/>
        <end position="87"/>
    </location>
</feature>
<dbReference type="EMBL" id="CATQJA010002664">
    <property type="protein sequence ID" value="CAJ0582234.1"/>
    <property type="molecule type" value="Genomic_DNA"/>
</dbReference>
<feature type="compositionally biased region" description="Basic and acidic residues" evidence="1">
    <location>
        <begin position="55"/>
        <end position="73"/>
    </location>
</feature>
<comment type="caution">
    <text evidence="2">The sequence shown here is derived from an EMBL/GenBank/DDBJ whole genome shotgun (WGS) entry which is preliminary data.</text>
</comment>
<gene>
    <name evidence="2" type="ORF">MSPICULIGERA_LOCUS20374</name>
</gene>
<feature type="region of interest" description="Disordered" evidence="1">
    <location>
        <begin position="23"/>
        <end position="157"/>
    </location>
</feature>
<reference evidence="2" key="1">
    <citation type="submission" date="2023-06" db="EMBL/GenBank/DDBJ databases">
        <authorList>
            <person name="Delattre M."/>
        </authorList>
    </citation>
    <scope>NUCLEOTIDE SEQUENCE</scope>
    <source>
        <strain evidence="2">AF72</strain>
    </source>
</reference>